<reference evidence="10 11" key="1">
    <citation type="submission" date="2020-10" db="EMBL/GenBank/DDBJ databases">
        <title>Haloactinobacterium sp. RN3S43, a bacterium isolated from saline soil.</title>
        <authorList>
            <person name="Sun J.-Q."/>
        </authorList>
    </citation>
    <scope>NUCLEOTIDE SEQUENCE [LARGE SCALE GENOMIC DNA]</scope>
    <source>
        <strain evidence="10 11">RN3S43</strain>
    </source>
</reference>
<sequence length="522" mass="55744">MTLELRGITKRFGSLVANDRIDLTFEPGRIHALLGENGAGKSTMMNVLYGLYTPDEGQILIDGVPVTFHGPGDAMAAGIGMVHQHFMLIPVFTVAENVVLGHEPTGPLGIIGLEQARTLVREISARFGFDVDPDAKIEDLPVGVQQRVEIIKALSRDAKVLILDEPTAVLTPQETDELIEIMRQLRDSGTAIVFITHKLREVRAVADEITVIRRGKVVGTASPTDSQAELASLMVGRDVSLGVEKGPAEPNEQALEVAGLSVLDAVGSPVVRDVSFTIRGGEVLAVAGVQGNGQSELAEVILGLRKATAGSITLDGTELLGKSVDQVLRAGVGFVPEDRSKDGLISSFSIIENFVLDQYAQEPYAKGPAMQLGVARQKAAEAVEAFDVRTTSIDDPVSTLSGGNQQKVVLAREMSRPLRLFVASQPTRGLDVGSIEFVHQRIIAERDAGTPVLIVSTELDEVLSIADRIAVMYRGSIVGIVEAGTDRDVLGLMMAGVPPEEARQEAVEHPTAMHEVEGEEPS</sequence>
<dbReference type="InterPro" id="IPR003439">
    <property type="entry name" value="ABC_transporter-like_ATP-bd"/>
</dbReference>
<evidence type="ECO:0000256" key="8">
    <source>
        <dbReference type="ARBA" id="ARBA00023136"/>
    </source>
</evidence>
<dbReference type="CDD" id="cd03216">
    <property type="entry name" value="ABC_Carb_Monos_I"/>
    <property type="match status" value="1"/>
</dbReference>
<dbReference type="GO" id="GO:0016887">
    <property type="term" value="F:ATP hydrolysis activity"/>
    <property type="evidence" value="ECO:0007669"/>
    <property type="project" value="InterPro"/>
</dbReference>
<dbReference type="InterPro" id="IPR027417">
    <property type="entry name" value="P-loop_NTPase"/>
</dbReference>
<dbReference type="AlphaFoldDB" id="A0A7M1SXJ1"/>
<dbReference type="FunFam" id="3.40.50.300:FF:000127">
    <property type="entry name" value="Ribose import ATP-binding protein RbsA"/>
    <property type="match status" value="1"/>
</dbReference>
<protein>
    <submittedName>
        <fullName evidence="10">ABC transporter ATP-binding protein</fullName>
    </submittedName>
</protein>
<dbReference type="PROSITE" id="PS50893">
    <property type="entry name" value="ABC_TRANSPORTER_2"/>
    <property type="match status" value="2"/>
</dbReference>
<dbReference type="CDD" id="cd03215">
    <property type="entry name" value="ABC_Carb_Monos_II"/>
    <property type="match status" value="1"/>
</dbReference>
<gene>
    <name evidence="10" type="ORF">IM660_05525</name>
</gene>
<dbReference type="GO" id="GO:0005886">
    <property type="term" value="C:plasma membrane"/>
    <property type="evidence" value="ECO:0007669"/>
    <property type="project" value="UniProtKB-SubCell"/>
</dbReference>
<keyword evidence="3" id="KW-1003">Cell membrane</keyword>
<dbReference type="KEGG" id="halt:IM660_05525"/>
<dbReference type="PANTHER" id="PTHR43790">
    <property type="entry name" value="CARBOHYDRATE TRANSPORT ATP-BINDING PROTEIN MG119-RELATED"/>
    <property type="match status" value="1"/>
</dbReference>
<evidence type="ECO:0000256" key="5">
    <source>
        <dbReference type="ARBA" id="ARBA00022741"/>
    </source>
</evidence>
<evidence type="ECO:0000256" key="3">
    <source>
        <dbReference type="ARBA" id="ARBA00022475"/>
    </source>
</evidence>
<keyword evidence="5" id="KW-0547">Nucleotide-binding</keyword>
<dbReference type="PANTHER" id="PTHR43790:SF4">
    <property type="entry name" value="GUANOSINE IMPORT ATP-BINDING PROTEIN NUPO"/>
    <property type="match status" value="1"/>
</dbReference>
<name>A0A7M1SXJ1_9MICO</name>
<comment type="subcellular location">
    <subcellularLocation>
        <location evidence="1">Cell membrane</location>
        <topology evidence="1">Peripheral membrane protein</topology>
    </subcellularLocation>
</comment>
<dbReference type="PROSITE" id="PS00211">
    <property type="entry name" value="ABC_TRANSPORTER_1"/>
    <property type="match status" value="1"/>
</dbReference>
<proteinExistence type="predicted"/>
<dbReference type="Proteomes" id="UP000593758">
    <property type="component" value="Chromosome"/>
</dbReference>
<dbReference type="GO" id="GO:0005524">
    <property type="term" value="F:ATP binding"/>
    <property type="evidence" value="ECO:0007669"/>
    <property type="project" value="UniProtKB-KW"/>
</dbReference>
<evidence type="ECO:0000256" key="1">
    <source>
        <dbReference type="ARBA" id="ARBA00004202"/>
    </source>
</evidence>
<dbReference type="SMART" id="SM00382">
    <property type="entry name" value="AAA"/>
    <property type="match status" value="2"/>
</dbReference>
<evidence type="ECO:0000256" key="4">
    <source>
        <dbReference type="ARBA" id="ARBA00022737"/>
    </source>
</evidence>
<dbReference type="Pfam" id="PF00005">
    <property type="entry name" value="ABC_tran"/>
    <property type="match status" value="2"/>
</dbReference>
<evidence type="ECO:0000313" key="10">
    <source>
        <dbReference type="EMBL" id="QOR71737.1"/>
    </source>
</evidence>
<evidence type="ECO:0000259" key="9">
    <source>
        <dbReference type="PROSITE" id="PS50893"/>
    </source>
</evidence>
<organism evidence="10 11">
    <name type="scientific">Ruania alkalisoli</name>
    <dbReference type="NCBI Taxonomy" id="2779775"/>
    <lineage>
        <taxon>Bacteria</taxon>
        <taxon>Bacillati</taxon>
        <taxon>Actinomycetota</taxon>
        <taxon>Actinomycetes</taxon>
        <taxon>Micrococcales</taxon>
        <taxon>Ruaniaceae</taxon>
        <taxon>Ruania</taxon>
    </lineage>
</organism>
<accession>A0A7M1SXJ1</accession>
<keyword evidence="7" id="KW-1278">Translocase</keyword>
<evidence type="ECO:0000256" key="7">
    <source>
        <dbReference type="ARBA" id="ARBA00022967"/>
    </source>
</evidence>
<keyword evidence="2" id="KW-0813">Transport</keyword>
<feature type="domain" description="ABC transporter" evidence="9">
    <location>
        <begin position="255"/>
        <end position="499"/>
    </location>
</feature>
<keyword evidence="4" id="KW-0677">Repeat</keyword>
<evidence type="ECO:0000313" key="11">
    <source>
        <dbReference type="Proteomes" id="UP000593758"/>
    </source>
</evidence>
<dbReference type="EMBL" id="CP063169">
    <property type="protein sequence ID" value="QOR71737.1"/>
    <property type="molecule type" value="Genomic_DNA"/>
</dbReference>
<dbReference type="InterPro" id="IPR050107">
    <property type="entry name" value="ABC_carbohydrate_import_ATPase"/>
</dbReference>
<dbReference type="Gene3D" id="3.40.50.300">
    <property type="entry name" value="P-loop containing nucleotide triphosphate hydrolases"/>
    <property type="match status" value="2"/>
</dbReference>
<dbReference type="SUPFAM" id="SSF52540">
    <property type="entry name" value="P-loop containing nucleoside triphosphate hydrolases"/>
    <property type="match status" value="2"/>
</dbReference>
<keyword evidence="11" id="KW-1185">Reference proteome</keyword>
<evidence type="ECO:0000256" key="2">
    <source>
        <dbReference type="ARBA" id="ARBA00022448"/>
    </source>
</evidence>
<dbReference type="InterPro" id="IPR017871">
    <property type="entry name" value="ABC_transporter-like_CS"/>
</dbReference>
<dbReference type="InterPro" id="IPR003593">
    <property type="entry name" value="AAA+_ATPase"/>
</dbReference>
<keyword evidence="6 10" id="KW-0067">ATP-binding</keyword>
<dbReference type="RefSeq" id="WP_193498392.1">
    <property type="nucleotide sequence ID" value="NZ_CP063169.1"/>
</dbReference>
<evidence type="ECO:0000256" key="6">
    <source>
        <dbReference type="ARBA" id="ARBA00022840"/>
    </source>
</evidence>
<keyword evidence="8" id="KW-0472">Membrane</keyword>
<feature type="domain" description="ABC transporter" evidence="9">
    <location>
        <begin position="3"/>
        <end position="239"/>
    </location>
</feature>